<protein>
    <submittedName>
        <fullName evidence="2">Uncharacterized protein</fullName>
    </submittedName>
</protein>
<dbReference type="RefSeq" id="WP_145932341.1">
    <property type="nucleotide sequence ID" value="NZ_BNAV01000004.1"/>
</dbReference>
<evidence type="ECO:0000313" key="2">
    <source>
        <dbReference type="EMBL" id="GHF58160.1"/>
    </source>
</evidence>
<gene>
    <name evidence="2" type="ORF">GCM10017566_34320</name>
</gene>
<keyword evidence="1" id="KW-0472">Membrane</keyword>
<keyword evidence="1" id="KW-1133">Transmembrane helix</keyword>
<evidence type="ECO:0000313" key="3">
    <source>
        <dbReference type="Proteomes" id="UP000658656"/>
    </source>
</evidence>
<keyword evidence="1" id="KW-0812">Transmembrane</keyword>
<accession>A0A8H9ITC8</accession>
<keyword evidence="3" id="KW-1185">Reference proteome</keyword>
<reference evidence="2" key="2">
    <citation type="submission" date="2020-09" db="EMBL/GenBank/DDBJ databases">
        <authorList>
            <person name="Sun Q."/>
            <person name="Zhou Y."/>
        </authorList>
    </citation>
    <scope>NUCLEOTIDE SEQUENCE</scope>
    <source>
        <strain evidence="2">CGMCC 4.7679</strain>
    </source>
</reference>
<dbReference type="EMBL" id="BNAV01000004">
    <property type="protein sequence ID" value="GHF58160.1"/>
    <property type="molecule type" value="Genomic_DNA"/>
</dbReference>
<feature type="transmembrane region" description="Helical" evidence="1">
    <location>
        <begin position="17"/>
        <end position="39"/>
    </location>
</feature>
<organism evidence="2 3">
    <name type="scientific">Amycolatopsis bartoniae</name>
    <dbReference type="NCBI Taxonomy" id="941986"/>
    <lineage>
        <taxon>Bacteria</taxon>
        <taxon>Bacillati</taxon>
        <taxon>Actinomycetota</taxon>
        <taxon>Actinomycetes</taxon>
        <taxon>Pseudonocardiales</taxon>
        <taxon>Pseudonocardiaceae</taxon>
        <taxon>Amycolatopsis</taxon>
    </lineage>
</organism>
<dbReference type="AlphaFoldDB" id="A0A8H9ITC8"/>
<evidence type="ECO:0000256" key="1">
    <source>
        <dbReference type="SAM" id="Phobius"/>
    </source>
</evidence>
<name>A0A8H9ITC8_9PSEU</name>
<proteinExistence type="predicted"/>
<comment type="caution">
    <text evidence="2">The sequence shown here is derived from an EMBL/GenBank/DDBJ whole genome shotgun (WGS) entry which is preliminary data.</text>
</comment>
<sequence length="53" mass="5853">MYAWIWRHLPGPVGAKLLLAVVLVLAVVALLLFVVFPWLEPLLPFNRVSVTGG</sequence>
<dbReference type="Proteomes" id="UP000658656">
    <property type="component" value="Unassembled WGS sequence"/>
</dbReference>
<reference evidence="2" key="1">
    <citation type="journal article" date="2014" name="Int. J. Syst. Evol. Microbiol.">
        <title>Complete genome sequence of Corynebacterium casei LMG S-19264T (=DSM 44701T), isolated from a smear-ripened cheese.</title>
        <authorList>
            <consortium name="US DOE Joint Genome Institute (JGI-PGF)"/>
            <person name="Walter F."/>
            <person name="Albersmeier A."/>
            <person name="Kalinowski J."/>
            <person name="Ruckert C."/>
        </authorList>
    </citation>
    <scope>NUCLEOTIDE SEQUENCE</scope>
    <source>
        <strain evidence="2">CGMCC 4.7679</strain>
    </source>
</reference>